<feature type="region of interest" description="Disordered" evidence="6">
    <location>
        <begin position="149"/>
        <end position="244"/>
    </location>
</feature>
<dbReference type="PANTHER" id="PTHR43178:SF5">
    <property type="entry name" value="LIPOAMIDE ACYLTRANSFERASE COMPONENT OF BRANCHED-CHAIN ALPHA-KETO ACID DEHYDROGENASE COMPLEX, MITOCHONDRIAL"/>
    <property type="match status" value="1"/>
</dbReference>
<dbReference type="AlphaFoldDB" id="A0A1G9NPJ6"/>
<dbReference type="InterPro" id="IPR011053">
    <property type="entry name" value="Single_hybrid_motif"/>
</dbReference>
<feature type="compositionally biased region" description="Acidic residues" evidence="6">
    <location>
        <begin position="81"/>
        <end position="120"/>
    </location>
</feature>
<dbReference type="InterPro" id="IPR050743">
    <property type="entry name" value="2-oxoacid_DH_E2_comp"/>
</dbReference>
<evidence type="ECO:0000313" key="10">
    <source>
        <dbReference type="Proteomes" id="UP000199451"/>
    </source>
</evidence>
<evidence type="ECO:0000256" key="5">
    <source>
        <dbReference type="ARBA" id="ARBA00023315"/>
    </source>
</evidence>
<feature type="domain" description="Peripheral subunit-binding (PSBD)" evidence="8">
    <location>
        <begin position="131"/>
        <end position="168"/>
    </location>
</feature>
<dbReference type="OrthoDB" id="56234at2157"/>
<dbReference type="PROSITE" id="PS50968">
    <property type="entry name" value="BIOTINYL_LIPOYL"/>
    <property type="match status" value="1"/>
</dbReference>
<feature type="region of interest" description="Disordered" evidence="6">
    <location>
        <begin position="270"/>
        <end position="307"/>
    </location>
</feature>
<comment type="similarity">
    <text evidence="2">Belongs to the 2-oxoacid dehydrogenase family.</text>
</comment>
<evidence type="ECO:0000259" key="7">
    <source>
        <dbReference type="PROSITE" id="PS50968"/>
    </source>
</evidence>
<reference evidence="10" key="1">
    <citation type="submission" date="2016-10" db="EMBL/GenBank/DDBJ databases">
        <authorList>
            <person name="Varghese N."/>
            <person name="Submissions S."/>
        </authorList>
    </citation>
    <scope>NUCLEOTIDE SEQUENCE [LARGE SCALE GENOMIC DNA]</scope>
    <source>
        <strain evidence="10">CGMCC 1.10119</strain>
    </source>
</reference>
<evidence type="ECO:0000256" key="4">
    <source>
        <dbReference type="ARBA" id="ARBA00022823"/>
    </source>
</evidence>
<evidence type="ECO:0000313" key="9">
    <source>
        <dbReference type="EMBL" id="SDL88284.1"/>
    </source>
</evidence>
<sequence>MGTKDFKLPDVGEGVAEGELVSWLVGPGDTVEEDQPVAEVETDKALVEVPSPYNGTVKELHVEEGTMVPVGDVIITYEVAGEGDEPADPAAETEPEETSEAEPAESETEPAEAATEDAEPAESSAKGGRVFAAPSARRLARELGVDIATVEGSGPSGRVTDADVRQAAEAGEAGGETAEADEDDGPRDVDIDDGESSVTKREEAANGETPSDAPDAAGRNRTLAAPATRRLANEQGVDLNDVPATEQRDGEAFVSAAAVTEYAEAQRAAQEADAQAVSEAGASETETDAEPSAAAPAGGEGGLSGERIPYRGVRRTIGEAMQNSKFTAPHVTHHDSTDVSALVELRAELKEVAAERDVKLSYMPFVMKAIAAALKQYPYMNATLDEENEEIVLRDEYHIGVAVATDAGLMVPVVEDVDKKGLLEIAEDMNDKIERARDRSISRDELRGSTFTITNFGVVGGEYATPIINYPEVGIMGLGELTERPVVEDGEVVARHTLPLSLSIDHRILDGAVAAQFANKVMEYLQHPKLLLLE</sequence>
<dbReference type="SUPFAM" id="SSF47005">
    <property type="entry name" value="Peripheral subunit-binding domain of 2-oxo acid dehydrogenase complex"/>
    <property type="match status" value="1"/>
</dbReference>
<dbReference type="FunFam" id="3.30.559.10:FF:000007">
    <property type="entry name" value="Dihydrolipoamide acetyltransferase component of pyruvate dehydrogenase complex"/>
    <property type="match status" value="1"/>
</dbReference>
<feature type="compositionally biased region" description="Low complexity" evidence="6">
    <location>
        <begin position="270"/>
        <end position="297"/>
    </location>
</feature>
<dbReference type="GO" id="GO:0016407">
    <property type="term" value="F:acetyltransferase activity"/>
    <property type="evidence" value="ECO:0007669"/>
    <property type="project" value="TreeGrafter"/>
</dbReference>
<dbReference type="InterPro" id="IPR023213">
    <property type="entry name" value="CAT-like_dom_sf"/>
</dbReference>
<dbReference type="InterPro" id="IPR001078">
    <property type="entry name" value="2-oxoacid_DH_actylTfrase"/>
</dbReference>
<dbReference type="SUPFAM" id="SSF51230">
    <property type="entry name" value="Single hybrid motif"/>
    <property type="match status" value="1"/>
</dbReference>
<dbReference type="InterPro" id="IPR004167">
    <property type="entry name" value="PSBD"/>
</dbReference>
<dbReference type="STRING" id="660521.SAMN04487949_0048"/>
<organism evidence="9 10">
    <name type="scientific">Halogranum gelatinilyticum</name>
    <dbReference type="NCBI Taxonomy" id="660521"/>
    <lineage>
        <taxon>Archaea</taxon>
        <taxon>Methanobacteriati</taxon>
        <taxon>Methanobacteriota</taxon>
        <taxon>Stenosarchaea group</taxon>
        <taxon>Halobacteria</taxon>
        <taxon>Halobacteriales</taxon>
        <taxon>Haloferacaceae</taxon>
    </lineage>
</organism>
<dbReference type="SUPFAM" id="SSF52777">
    <property type="entry name" value="CoA-dependent acyltransferases"/>
    <property type="match status" value="1"/>
</dbReference>
<dbReference type="GO" id="GO:0005737">
    <property type="term" value="C:cytoplasm"/>
    <property type="evidence" value="ECO:0007669"/>
    <property type="project" value="TreeGrafter"/>
</dbReference>
<keyword evidence="9" id="KW-0670">Pyruvate</keyword>
<dbReference type="Gene3D" id="2.40.50.100">
    <property type="match status" value="1"/>
</dbReference>
<dbReference type="RefSeq" id="WP_089692912.1">
    <property type="nucleotide sequence ID" value="NZ_FNHL01000001.1"/>
</dbReference>
<gene>
    <name evidence="9" type="ORF">SAMN04487949_0048</name>
</gene>
<feature type="compositionally biased region" description="Acidic residues" evidence="6">
    <location>
        <begin position="178"/>
        <end position="195"/>
    </location>
</feature>
<dbReference type="GO" id="GO:0031405">
    <property type="term" value="F:lipoic acid binding"/>
    <property type="evidence" value="ECO:0007669"/>
    <property type="project" value="TreeGrafter"/>
</dbReference>
<accession>A0A1G9NPJ6</accession>
<dbReference type="Pfam" id="PF00364">
    <property type="entry name" value="Biotin_lipoyl"/>
    <property type="match status" value="1"/>
</dbReference>
<dbReference type="Pfam" id="PF02817">
    <property type="entry name" value="E3_binding"/>
    <property type="match status" value="2"/>
</dbReference>
<evidence type="ECO:0000256" key="3">
    <source>
        <dbReference type="ARBA" id="ARBA00022679"/>
    </source>
</evidence>
<dbReference type="PANTHER" id="PTHR43178">
    <property type="entry name" value="DIHYDROLIPOAMIDE ACETYLTRANSFERASE COMPONENT OF PYRUVATE DEHYDROGENASE COMPLEX"/>
    <property type="match status" value="1"/>
</dbReference>
<evidence type="ECO:0000259" key="8">
    <source>
        <dbReference type="PROSITE" id="PS51826"/>
    </source>
</evidence>
<evidence type="ECO:0000256" key="2">
    <source>
        <dbReference type="ARBA" id="ARBA00007317"/>
    </source>
</evidence>
<comment type="cofactor">
    <cofactor evidence="1">
        <name>(R)-lipoate</name>
        <dbReference type="ChEBI" id="CHEBI:83088"/>
    </cofactor>
</comment>
<feature type="domain" description="Lipoyl-binding" evidence="7">
    <location>
        <begin position="3"/>
        <end position="78"/>
    </location>
</feature>
<feature type="compositionally biased region" description="Low complexity" evidence="6">
    <location>
        <begin position="167"/>
        <end position="177"/>
    </location>
</feature>
<proteinExistence type="inferred from homology"/>
<feature type="compositionally biased region" description="Low complexity" evidence="6">
    <location>
        <begin position="219"/>
        <end position="230"/>
    </location>
</feature>
<dbReference type="Proteomes" id="UP000199451">
    <property type="component" value="Unassembled WGS sequence"/>
</dbReference>
<dbReference type="Gene3D" id="3.30.559.10">
    <property type="entry name" value="Chloramphenicol acetyltransferase-like domain"/>
    <property type="match status" value="1"/>
</dbReference>
<keyword evidence="4" id="KW-0450">Lipoyl</keyword>
<keyword evidence="5" id="KW-0012">Acyltransferase</keyword>
<protein>
    <submittedName>
        <fullName evidence="9">Pyruvate dehydrogenase E2 component (Dihydrolipoamide acetyltransferase)</fullName>
    </submittedName>
</protein>
<dbReference type="InterPro" id="IPR036625">
    <property type="entry name" value="E3-bd_dom_sf"/>
</dbReference>
<name>A0A1G9NPJ6_9EURY</name>
<dbReference type="CDD" id="cd06849">
    <property type="entry name" value="lipoyl_domain"/>
    <property type="match status" value="1"/>
</dbReference>
<keyword evidence="10" id="KW-1185">Reference proteome</keyword>
<dbReference type="Gene3D" id="4.10.320.10">
    <property type="entry name" value="E3-binding domain"/>
    <property type="match status" value="2"/>
</dbReference>
<evidence type="ECO:0000256" key="1">
    <source>
        <dbReference type="ARBA" id="ARBA00001938"/>
    </source>
</evidence>
<keyword evidence="3 9" id="KW-0808">Transferase</keyword>
<dbReference type="Pfam" id="PF00198">
    <property type="entry name" value="2-oxoacid_dh"/>
    <property type="match status" value="1"/>
</dbReference>
<evidence type="ECO:0000256" key="6">
    <source>
        <dbReference type="SAM" id="MobiDB-lite"/>
    </source>
</evidence>
<dbReference type="InterPro" id="IPR000089">
    <property type="entry name" value="Biotin_lipoyl"/>
</dbReference>
<dbReference type="PROSITE" id="PS51826">
    <property type="entry name" value="PSBD"/>
    <property type="match status" value="1"/>
</dbReference>
<feature type="region of interest" description="Disordered" evidence="6">
    <location>
        <begin position="81"/>
        <end position="130"/>
    </location>
</feature>
<dbReference type="EMBL" id="FNHL01000001">
    <property type="protein sequence ID" value="SDL88284.1"/>
    <property type="molecule type" value="Genomic_DNA"/>
</dbReference>